<feature type="domain" description="C2H2-type" evidence="7">
    <location>
        <begin position="631"/>
        <end position="659"/>
    </location>
</feature>
<proteinExistence type="predicted"/>
<name>A0A5D3AMV2_9TREE</name>
<evidence type="ECO:0000256" key="1">
    <source>
        <dbReference type="ARBA" id="ARBA00022723"/>
    </source>
</evidence>
<feature type="compositionally biased region" description="Acidic residues" evidence="6">
    <location>
        <begin position="314"/>
        <end position="331"/>
    </location>
</feature>
<sequence>MPGKANNGVRTDGPVLSYTVIHLPNPPTHSQSRLKLSSNDNPKQTSLEGRFGYAPSSAASQPSTSNQPVLKKTKRVAASSLQPHGSTSKKSRVRGGETNVVGHFASSIPPAPETAPRPSITSPRNELDSEDTDDYISSDDDDGDDDDGDDGSGNLNDVYARFMEAEKMPPTSLPVAGDDFWVKYLLRPLEKHASRLGKKPTPLLDITHKRLKDVLDFVLASKGVYFIWTACPMSEHVRERLLQLWGLFMPANFQELLAGPKPPSGAQIRSLIEANGVYCNNQGVRLDKIEGRGEVQRRCVGAYWKVALPKGDVDSDDTDQEADDQEADDQEANVHHHPPPPIRLYTGQTAKVSPSDNTMGFRARWIDHVREAYGHDEAVRGDSHFTKAFIKSREASRMAFAAIVTVPVPVGTKLDIPFRNAAKFFARLSEAVCHEAFNTIYHAAKSRRTRDHRTFWLDRPRDYVGMNAQDPLREGFGFWELDKPQRPSPKCAICDKLFSTKSSLADHKAAVHGPKTFVCEYDGCVNRYGSETRLNVHRKQVHGNKEHACDGCESTYGTVGKLNAHKKQVHGNKEHACDGCERTYGTIGQLNAHKKQVHGNKEHACDGCERTYGTIGQLNVHRKEVHGNKEHACDGCERKFGTLGRLNVHKKQVHGDKEHACDGCEKKFGTLGKLNDHMKKCHPERKYR</sequence>
<feature type="domain" description="C2H2-type" evidence="7">
    <location>
        <begin position="575"/>
        <end position="603"/>
    </location>
</feature>
<evidence type="ECO:0000259" key="7">
    <source>
        <dbReference type="PROSITE" id="PS50157"/>
    </source>
</evidence>
<dbReference type="SUPFAM" id="SSF57667">
    <property type="entry name" value="beta-beta-alpha zinc fingers"/>
    <property type="match status" value="4"/>
</dbReference>
<feature type="compositionally biased region" description="Polar residues" evidence="6">
    <location>
        <begin position="28"/>
        <end position="47"/>
    </location>
</feature>
<evidence type="ECO:0000256" key="5">
    <source>
        <dbReference type="PROSITE-ProRule" id="PRU00042"/>
    </source>
</evidence>
<organism evidence="8 9">
    <name type="scientific">Cryptococcus floricola</name>
    <dbReference type="NCBI Taxonomy" id="2591691"/>
    <lineage>
        <taxon>Eukaryota</taxon>
        <taxon>Fungi</taxon>
        <taxon>Dikarya</taxon>
        <taxon>Basidiomycota</taxon>
        <taxon>Agaricomycotina</taxon>
        <taxon>Tremellomycetes</taxon>
        <taxon>Tremellales</taxon>
        <taxon>Cryptococcaceae</taxon>
        <taxon>Cryptococcus</taxon>
    </lineage>
</organism>
<dbReference type="GO" id="GO:0008270">
    <property type="term" value="F:zinc ion binding"/>
    <property type="evidence" value="ECO:0007669"/>
    <property type="project" value="UniProtKB-KW"/>
</dbReference>
<dbReference type="Gene3D" id="3.30.160.60">
    <property type="entry name" value="Classic Zinc Finger"/>
    <property type="match status" value="3"/>
</dbReference>
<dbReference type="Pfam" id="PF13912">
    <property type="entry name" value="zf-C2H2_6"/>
    <property type="match status" value="2"/>
</dbReference>
<protein>
    <recommendedName>
        <fullName evidence="7">C2H2-type domain-containing protein</fullName>
    </recommendedName>
</protein>
<evidence type="ECO:0000256" key="4">
    <source>
        <dbReference type="ARBA" id="ARBA00022833"/>
    </source>
</evidence>
<keyword evidence="2" id="KW-0677">Repeat</keyword>
<dbReference type="GO" id="GO:0000977">
    <property type="term" value="F:RNA polymerase II transcription regulatory region sequence-specific DNA binding"/>
    <property type="evidence" value="ECO:0007669"/>
    <property type="project" value="TreeGrafter"/>
</dbReference>
<feature type="domain" description="C2H2-type" evidence="7">
    <location>
        <begin position="659"/>
        <end position="687"/>
    </location>
</feature>
<dbReference type="Proteomes" id="UP000322245">
    <property type="component" value="Unassembled WGS sequence"/>
</dbReference>
<evidence type="ECO:0000256" key="6">
    <source>
        <dbReference type="SAM" id="MobiDB-lite"/>
    </source>
</evidence>
<feature type="region of interest" description="Disordered" evidence="6">
    <location>
        <begin position="1"/>
        <end position="156"/>
    </location>
</feature>
<feature type="region of interest" description="Disordered" evidence="6">
    <location>
        <begin position="311"/>
        <end position="353"/>
    </location>
</feature>
<keyword evidence="4" id="KW-0862">Zinc</keyword>
<dbReference type="PROSITE" id="PS50157">
    <property type="entry name" value="ZINC_FINGER_C2H2_2"/>
    <property type="match status" value="7"/>
</dbReference>
<dbReference type="GO" id="GO:0000981">
    <property type="term" value="F:DNA-binding transcription factor activity, RNA polymerase II-specific"/>
    <property type="evidence" value="ECO:0007669"/>
    <property type="project" value="TreeGrafter"/>
</dbReference>
<dbReference type="PROSITE" id="PS00028">
    <property type="entry name" value="ZINC_FINGER_C2H2_1"/>
    <property type="match status" value="7"/>
</dbReference>
<feature type="domain" description="C2H2-type" evidence="7">
    <location>
        <begin position="489"/>
        <end position="512"/>
    </location>
</feature>
<keyword evidence="3 5" id="KW-0863">Zinc-finger</keyword>
<evidence type="ECO:0000313" key="9">
    <source>
        <dbReference type="Proteomes" id="UP000322245"/>
    </source>
</evidence>
<evidence type="ECO:0000313" key="8">
    <source>
        <dbReference type="EMBL" id="TYJ51330.1"/>
    </source>
</evidence>
<dbReference type="PANTHER" id="PTHR24409:SF295">
    <property type="entry name" value="AZ2-RELATED"/>
    <property type="match status" value="1"/>
</dbReference>
<feature type="compositionally biased region" description="Low complexity" evidence="6">
    <location>
        <begin position="54"/>
        <end position="68"/>
    </location>
</feature>
<dbReference type="InterPro" id="IPR013087">
    <property type="entry name" value="Znf_C2H2_type"/>
</dbReference>
<feature type="compositionally biased region" description="Acidic residues" evidence="6">
    <location>
        <begin position="128"/>
        <end position="150"/>
    </location>
</feature>
<keyword evidence="9" id="KW-1185">Reference proteome</keyword>
<dbReference type="GO" id="GO:0005634">
    <property type="term" value="C:nucleus"/>
    <property type="evidence" value="ECO:0007669"/>
    <property type="project" value="TreeGrafter"/>
</dbReference>
<reference evidence="8 9" key="1">
    <citation type="submission" date="2017-05" db="EMBL/GenBank/DDBJ databases">
        <title>The Genome Sequence of Tsuchiyaea wingfieldii DSM 27421.</title>
        <authorList>
            <person name="Cuomo C."/>
            <person name="Passer A."/>
            <person name="Billmyre B."/>
            <person name="Heitman J."/>
        </authorList>
    </citation>
    <scope>NUCLEOTIDE SEQUENCE [LARGE SCALE GENOMIC DNA]</scope>
    <source>
        <strain evidence="8 9">DSM 27421</strain>
    </source>
</reference>
<accession>A0A5D3AMV2</accession>
<comment type="caution">
    <text evidence="8">The sequence shown here is derived from an EMBL/GenBank/DDBJ whole genome shotgun (WGS) entry which is preliminary data.</text>
</comment>
<dbReference type="EMBL" id="NIDF01000268">
    <property type="protein sequence ID" value="TYJ51330.1"/>
    <property type="molecule type" value="Genomic_DNA"/>
</dbReference>
<dbReference type="AlphaFoldDB" id="A0A5D3AMV2"/>
<feature type="domain" description="C2H2-type" evidence="7">
    <location>
        <begin position="603"/>
        <end position="631"/>
    </location>
</feature>
<gene>
    <name evidence="8" type="ORF">B9479_008103</name>
</gene>
<feature type="domain" description="C2H2-type" evidence="7">
    <location>
        <begin position="517"/>
        <end position="547"/>
    </location>
</feature>
<dbReference type="InterPro" id="IPR036236">
    <property type="entry name" value="Znf_C2H2_sf"/>
</dbReference>
<evidence type="ECO:0000256" key="2">
    <source>
        <dbReference type="ARBA" id="ARBA00022737"/>
    </source>
</evidence>
<evidence type="ECO:0000256" key="3">
    <source>
        <dbReference type="ARBA" id="ARBA00022771"/>
    </source>
</evidence>
<feature type="domain" description="C2H2-type" evidence="7">
    <location>
        <begin position="547"/>
        <end position="575"/>
    </location>
</feature>
<keyword evidence="1" id="KW-0479">Metal-binding</keyword>
<dbReference type="SMART" id="SM00355">
    <property type="entry name" value="ZnF_C2H2"/>
    <property type="match status" value="7"/>
</dbReference>
<dbReference type="PANTHER" id="PTHR24409">
    <property type="entry name" value="ZINC FINGER PROTEIN 142"/>
    <property type="match status" value="1"/>
</dbReference>